<feature type="region of interest" description="Disordered" evidence="1">
    <location>
        <begin position="13"/>
        <end position="37"/>
    </location>
</feature>
<evidence type="ECO:0000313" key="3">
    <source>
        <dbReference type="Proteomes" id="UP001189429"/>
    </source>
</evidence>
<comment type="caution">
    <text evidence="2">The sequence shown here is derived from an EMBL/GenBank/DDBJ whole genome shotgun (WGS) entry which is preliminary data.</text>
</comment>
<proteinExistence type="predicted"/>
<gene>
    <name evidence="2" type="ORF">PCOR1329_LOCUS31076</name>
</gene>
<organism evidence="2 3">
    <name type="scientific">Prorocentrum cordatum</name>
    <dbReference type="NCBI Taxonomy" id="2364126"/>
    <lineage>
        <taxon>Eukaryota</taxon>
        <taxon>Sar</taxon>
        <taxon>Alveolata</taxon>
        <taxon>Dinophyceae</taxon>
        <taxon>Prorocentrales</taxon>
        <taxon>Prorocentraceae</taxon>
        <taxon>Prorocentrum</taxon>
    </lineage>
</organism>
<keyword evidence="3" id="KW-1185">Reference proteome</keyword>
<dbReference type="EMBL" id="CAUYUJ010012128">
    <property type="protein sequence ID" value="CAK0833348.1"/>
    <property type="molecule type" value="Genomic_DNA"/>
</dbReference>
<dbReference type="Proteomes" id="UP001189429">
    <property type="component" value="Unassembled WGS sequence"/>
</dbReference>
<evidence type="ECO:0000256" key="1">
    <source>
        <dbReference type="SAM" id="MobiDB-lite"/>
    </source>
</evidence>
<sequence>MILTLYMLLGREDLGTWPQPGSRNREAGTPGSQPPIPRSAPYIRLLVQSPLLRTPSVRALVWEIAFAGGCRNIIQKKQAQLCELRRKAMPSPRARIFVHSFADAAIVGAES</sequence>
<evidence type="ECO:0000313" key="2">
    <source>
        <dbReference type="EMBL" id="CAK0833348.1"/>
    </source>
</evidence>
<accession>A0ABN9SNE9</accession>
<name>A0ABN9SNE9_9DINO</name>
<reference evidence="2" key="1">
    <citation type="submission" date="2023-10" db="EMBL/GenBank/DDBJ databases">
        <authorList>
            <person name="Chen Y."/>
            <person name="Shah S."/>
            <person name="Dougan E. K."/>
            <person name="Thang M."/>
            <person name="Chan C."/>
        </authorList>
    </citation>
    <scope>NUCLEOTIDE SEQUENCE [LARGE SCALE GENOMIC DNA]</scope>
</reference>
<protein>
    <submittedName>
        <fullName evidence="2">Uncharacterized protein</fullName>
    </submittedName>
</protein>